<dbReference type="OrthoDB" id="277191at2759"/>
<gene>
    <name evidence="6" type="ORF">CALVIDRAFT_541476</name>
</gene>
<keyword evidence="6" id="KW-0378">Hydrolase</keyword>
<dbReference type="PANTHER" id="PTHR11851:SF49">
    <property type="entry name" value="MITOCHONDRIAL-PROCESSING PEPTIDASE SUBUNIT ALPHA"/>
    <property type="match status" value="1"/>
</dbReference>
<keyword evidence="7" id="KW-1185">Reference proteome</keyword>
<protein>
    <submittedName>
        <fullName evidence="6">LuxS/MPP-like metallohydrolase</fullName>
    </submittedName>
</protein>
<dbReference type="SUPFAM" id="SSF63411">
    <property type="entry name" value="LuxS/MPP-like metallohydrolase"/>
    <property type="match status" value="2"/>
</dbReference>
<dbReference type="GO" id="GO:0006627">
    <property type="term" value="P:protein processing involved in protein targeting to mitochondrion"/>
    <property type="evidence" value="ECO:0007669"/>
    <property type="project" value="TreeGrafter"/>
</dbReference>
<dbReference type="GO" id="GO:0046872">
    <property type="term" value="F:metal ion binding"/>
    <property type="evidence" value="ECO:0007669"/>
    <property type="project" value="InterPro"/>
</dbReference>
<evidence type="ECO:0000256" key="3">
    <source>
        <dbReference type="SAM" id="MobiDB-lite"/>
    </source>
</evidence>
<dbReference type="GO" id="GO:0016787">
    <property type="term" value="F:hydrolase activity"/>
    <property type="evidence" value="ECO:0007669"/>
    <property type="project" value="UniProtKB-KW"/>
</dbReference>
<reference evidence="6 7" key="1">
    <citation type="journal article" date="2016" name="Mol. Biol. Evol.">
        <title>Comparative Genomics of Early-Diverging Mushroom-Forming Fungi Provides Insights into the Origins of Lignocellulose Decay Capabilities.</title>
        <authorList>
            <person name="Nagy L.G."/>
            <person name="Riley R."/>
            <person name="Tritt A."/>
            <person name="Adam C."/>
            <person name="Daum C."/>
            <person name="Floudas D."/>
            <person name="Sun H."/>
            <person name="Yadav J.S."/>
            <person name="Pangilinan J."/>
            <person name="Larsson K.H."/>
            <person name="Matsuura K."/>
            <person name="Barry K."/>
            <person name="Labutti K."/>
            <person name="Kuo R."/>
            <person name="Ohm R.A."/>
            <person name="Bhattacharya S.S."/>
            <person name="Shirouzu T."/>
            <person name="Yoshinaga Y."/>
            <person name="Martin F.M."/>
            <person name="Grigoriev I.V."/>
            <person name="Hibbett D.S."/>
        </authorList>
    </citation>
    <scope>NUCLEOTIDE SEQUENCE [LARGE SCALE GENOMIC DNA]</scope>
    <source>
        <strain evidence="6 7">TUFC12733</strain>
    </source>
</reference>
<dbReference type="Pfam" id="PF00675">
    <property type="entry name" value="Peptidase_M16"/>
    <property type="match status" value="1"/>
</dbReference>
<evidence type="ECO:0000313" key="6">
    <source>
        <dbReference type="EMBL" id="KZO91854.1"/>
    </source>
</evidence>
<dbReference type="STRING" id="1330018.A0A167HPR6"/>
<dbReference type="AlphaFoldDB" id="A0A167HPR6"/>
<dbReference type="Proteomes" id="UP000076738">
    <property type="component" value="Unassembled WGS sequence"/>
</dbReference>
<proteinExistence type="inferred from homology"/>
<dbReference type="GO" id="GO:0005739">
    <property type="term" value="C:mitochondrion"/>
    <property type="evidence" value="ECO:0007669"/>
    <property type="project" value="TreeGrafter"/>
</dbReference>
<feature type="domain" description="Peptidase M16 C-terminal" evidence="5">
    <location>
        <begin position="199"/>
        <end position="437"/>
    </location>
</feature>
<dbReference type="EMBL" id="KV417317">
    <property type="protein sequence ID" value="KZO91854.1"/>
    <property type="molecule type" value="Genomic_DNA"/>
</dbReference>
<evidence type="ECO:0000256" key="2">
    <source>
        <dbReference type="ARBA" id="ARBA00007261"/>
    </source>
</evidence>
<dbReference type="InterPro" id="IPR007863">
    <property type="entry name" value="Peptidase_M16_C"/>
</dbReference>
<evidence type="ECO:0000259" key="5">
    <source>
        <dbReference type="Pfam" id="PF05193"/>
    </source>
</evidence>
<feature type="domain" description="Peptidase M16 N-terminal" evidence="4">
    <location>
        <begin position="46"/>
        <end position="193"/>
    </location>
</feature>
<name>A0A167HPR6_CALVF</name>
<feature type="region of interest" description="Disordered" evidence="3">
    <location>
        <begin position="288"/>
        <end position="311"/>
    </location>
</feature>
<dbReference type="InterPro" id="IPR050361">
    <property type="entry name" value="MPP/UQCRC_Complex"/>
</dbReference>
<dbReference type="InterPro" id="IPR011249">
    <property type="entry name" value="Metalloenz_LuxS/M16"/>
</dbReference>
<comment type="function">
    <text evidence="1">Substrate recognition and binding subunit of the essential mitochondrial processing protease (MPP), which cleaves the mitochondrial sequence off newly imported precursors proteins.</text>
</comment>
<evidence type="ECO:0000259" key="4">
    <source>
        <dbReference type="Pfam" id="PF00675"/>
    </source>
</evidence>
<dbReference type="InterPro" id="IPR011765">
    <property type="entry name" value="Pept_M16_N"/>
</dbReference>
<evidence type="ECO:0000313" key="7">
    <source>
        <dbReference type="Proteomes" id="UP000076738"/>
    </source>
</evidence>
<evidence type="ECO:0000256" key="1">
    <source>
        <dbReference type="ARBA" id="ARBA00002123"/>
    </source>
</evidence>
<dbReference type="Gene3D" id="3.30.830.10">
    <property type="entry name" value="Metalloenzyme, LuxS/M16 peptidase-like"/>
    <property type="match status" value="2"/>
</dbReference>
<organism evidence="6 7">
    <name type="scientific">Calocera viscosa (strain TUFC12733)</name>
    <dbReference type="NCBI Taxonomy" id="1330018"/>
    <lineage>
        <taxon>Eukaryota</taxon>
        <taxon>Fungi</taxon>
        <taxon>Dikarya</taxon>
        <taxon>Basidiomycota</taxon>
        <taxon>Agaricomycotina</taxon>
        <taxon>Dacrymycetes</taxon>
        <taxon>Dacrymycetales</taxon>
        <taxon>Dacrymycetaceae</taxon>
        <taxon>Calocera</taxon>
    </lineage>
</organism>
<accession>A0A167HPR6</accession>
<dbReference type="Pfam" id="PF05193">
    <property type="entry name" value="Peptidase_M16_C"/>
    <property type="match status" value="1"/>
</dbReference>
<comment type="similarity">
    <text evidence="2">Belongs to the peptidase M16 family.</text>
</comment>
<dbReference type="PANTHER" id="PTHR11851">
    <property type="entry name" value="METALLOPROTEASE"/>
    <property type="match status" value="1"/>
</dbReference>
<sequence>MTMRRFPVHRALAAGRRLATTSAHPVVPPPAHDAEVRITTLPNQLRVTTEESPGHFHSIGVYLDAGSRYETPRLCGVSHMLDRMAYKSTATHSSLETTAILDATGIQLSCSSSREAMMYQSTHFPPDLPLALSLIASTLQQPLLLAEELDEQKKAAEYELREINAKPELILPEIVHQAAFGGETLGRPLLCPEERLDHITPDIIREYLTTYVRPERIVIAGAGMPHDQLVELVQQYFGQMPYHETTASPTQRLALASASQPLTPPPSPPSGSAPSLTARLSTLSSSLFHPQPSVSPLVPPPHQPAVHHPSTFLQPDSSLPFTHLHLAFPSLPISHPSIYALAVLQVLLGGGSSFSAGGPGKGMYSRCYTHILNRHHNIDSCQSFHHIYTDAGLFGIAASCTHNTVGSLPSVLGGFLAQLLHPKNIQPTELSRAKNQLKSSIAMSLESRAIEVEDLGRQVQVHGRRIGLREMDERIDEVEKEDVEEVAKEVFSGGVTVVARGEVDALGDVRGTLGKYGLGLGKGTSGFALGRKGWLL</sequence>